<reference evidence="2 3" key="1">
    <citation type="journal article" date="2023" name="G3 (Bethesda)">
        <title>A chromosome-level genome assembly of Zasmidium syzygii isolated from banana leaves.</title>
        <authorList>
            <person name="van Westerhoven A.C."/>
            <person name="Mehrabi R."/>
            <person name="Talebi R."/>
            <person name="Steentjes M.B.F."/>
            <person name="Corcolon B."/>
            <person name="Chong P.A."/>
            <person name="Kema G.H.J."/>
            <person name="Seidl M.F."/>
        </authorList>
    </citation>
    <scope>NUCLEOTIDE SEQUENCE [LARGE SCALE GENOMIC DNA]</scope>
    <source>
        <strain evidence="2 3">P124</strain>
    </source>
</reference>
<sequence>MKLAEFLSDLTSLQVCDPNAALALVSARPESSVSGDSLRPSASKDDGDVDLKRAKDLLDLHASVKLAHQDGTDPELNQARDAVAKVLASL</sequence>
<gene>
    <name evidence="2" type="ORF">PRZ48_009241</name>
</gene>
<protein>
    <submittedName>
        <fullName evidence="2">Uncharacterized protein</fullName>
    </submittedName>
</protein>
<evidence type="ECO:0000313" key="3">
    <source>
        <dbReference type="Proteomes" id="UP001305779"/>
    </source>
</evidence>
<comment type="caution">
    <text evidence="2">The sequence shown here is derived from an EMBL/GenBank/DDBJ whole genome shotgun (WGS) entry which is preliminary data.</text>
</comment>
<evidence type="ECO:0000313" key="2">
    <source>
        <dbReference type="EMBL" id="KAK4498731.1"/>
    </source>
</evidence>
<organism evidence="2 3">
    <name type="scientific">Zasmidium cellare</name>
    <name type="common">Wine cellar mold</name>
    <name type="synonym">Racodium cellare</name>
    <dbReference type="NCBI Taxonomy" id="395010"/>
    <lineage>
        <taxon>Eukaryota</taxon>
        <taxon>Fungi</taxon>
        <taxon>Dikarya</taxon>
        <taxon>Ascomycota</taxon>
        <taxon>Pezizomycotina</taxon>
        <taxon>Dothideomycetes</taxon>
        <taxon>Dothideomycetidae</taxon>
        <taxon>Mycosphaerellales</taxon>
        <taxon>Mycosphaerellaceae</taxon>
        <taxon>Zasmidium</taxon>
    </lineage>
</organism>
<dbReference type="EMBL" id="JAXOVC010000007">
    <property type="protein sequence ID" value="KAK4498731.1"/>
    <property type="molecule type" value="Genomic_DNA"/>
</dbReference>
<evidence type="ECO:0000256" key="1">
    <source>
        <dbReference type="SAM" id="MobiDB-lite"/>
    </source>
</evidence>
<dbReference type="Proteomes" id="UP001305779">
    <property type="component" value="Unassembled WGS sequence"/>
</dbReference>
<name>A0ABR0EBU3_ZASCE</name>
<keyword evidence="3" id="KW-1185">Reference proteome</keyword>
<feature type="region of interest" description="Disordered" evidence="1">
    <location>
        <begin position="26"/>
        <end position="50"/>
    </location>
</feature>
<proteinExistence type="predicted"/>
<accession>A0ABR0EBU3</accession>